<dbReference type="GO" id="GO:0005524">
    <property type="term" value="F:ATP binding"/>
    <property type="evidence" value="ECO:0007669"/>
    <property type="project" value="UniProtKB-KW"/>
</dbReference>
<dbReference type="PANTHER" id="PTHR11136">
    <property type="entry name" value="FOLYLPOLYGLUTAMATE SYNTHASE-RELATED"/>
    <property type="match status" value="1"/>
</dbReference>
<feature type="domain" description="Mur ligase central" evidence="10">
    <location>
        <begin position="44"/>
        <end position="216"/>
    </location>
</feature>
<accession>A0A2M6ZHF0</accession>
<evidence type="ECO:0000256" key="6">
    <source>
        <dbReference type="ARBA" id="ARBA00022741"/>
    </source>
</evidence>
<keyword evidence="8" id="KW-0460">Magnesium</keyword>
<keyword evidence="5" id="KW-0479">Metal-binding</keyword>
<comment type="similarity">
    <text evidence="2">Belongs to the folylpolyglutamate synthase family.</text>
</comment>
<organism evidence="11 12">
    <name type="scientific">Candidatus Desantisbacteria bacterium CG07_land_8_20_14_0_80_39_15</name>
    <dbReference type="NCBI Taxonomy" id="1974549"/>
    <lineage>
        <taxon>Bacteria</taxon>
        <taxon>Candidatus Desantisiibacteriota</taxon>
    </lineage>
</organism>
<evidence type="ECO:0000256" key="2">
    <source>
        <dbReference type="ARBA" id="ARBA00008276"/>
    </source>
</evidence>
<evidence type="ECO:0000256" key="5">
    <source>
        <dbReference type="ARBA" id="ARBA00022723"/>
    </source>
</evidence>
<evidence type="ECO:0000256" key="3">
    <source>
        <dbReference type="ARBA" id="ARBA00013025"/>
    </source>
</evidence>
<dbReference type="InterPro" id="IPR013221">
    <property type="entry name" value="Mur_ligase_cen"/>
</dbReference>
<dbReference type="AlphaFoldDB" id="A0A2M6ZHF0"/>
<dbReference type="InterPro" id="IPR018109">
    <property type="entry name" value="Folylpolyglutamate_synth_CS"/>
</dbReference>
<comment type="caution">
    <text evidence="11">The sequence shown here is derived from an EMBL/GenBank/DDBJ whole genome shotgun (WGS) entry which is preliminary data.</text>
</comment>
<dbReference type="GO" id="GO:0008841">
    <property type="term" value="F:dihydrofolate synthase activity"/>
    <property type="evidence" value="ECO:0007669"/>
    <property type="project" value="TreeGrafter"/>
</dbReference>
<evidence type="ECO:0000313" key="12">
    <source>
        <dbReference type="Proteomes" id="UP000229227"/>
    </source>
</evidence>
<protein>
    <recommendedName>
        <fullName evidence="3">tetrahydrofolate synthase</fullName>
        <ecNumber evidence="3">6.3.2.17</ecNumber>
    </recommendedName>
</protein>
<dbReference type="InterPro" id="IPR036565">
    <property type="entry name" value="Mur-like_cat_sf"/>
</dbReference>
<dbReference type="Proteomes" id="UP000229227">
    <property type="component" value="Unassembled WGS sequence"/>
</dbReference>
<dbReference type="InterPro" id="IPR001645">
    <property type="entry name" value="Folylpolyglutamate_synth"/>
</dbReference>
<evidence type="ECO:0000256" key="7">
    <source>
        <dbReference type="ARBA" id="ARBA00022840"/>
    </source>
</evidence>
<feature type="non-terminal residue" evidence="11">
    <location>
        <position position="254"/>
    </location>
</feature>
<keyword evidence="4" id="KW-0436">Ligase</keyword>
<dbReference type="PANTHER" id="PTHR11136:SF0">
    <property type="entry name" value="DIHYDROFOLATE SYNTHETASE-RELATED"/>
    <property type="match status" value="1"/>
</dbReference>
<sequence length="254" mass="28554">MTYKQAISYLYSLEEERINLGLSRIKSLLFNLCVSPGDLKVIHVAGTNGKGSVVAMVSSILSYAGFKVGVYTSPHLKDFRERIVIKSCQRVKYIPKKGLIRLVEKIQPIVKKISRTKMGKPTFFEVTTAIMFAYFTQEEVDFAVLEVGLGGRLDATNVVLPLVSVITNIGLEHTDRLGNTLEEIAKEKCGIIKSECPVITAEQKPIVLKVIKNVSRQRNAKLIKIIPHPPRGTYAVMYKYRGFKGKMQFFDYYG</sequence>
<name>A0A2M6ZHF0_9BACT</name>
<evidence type="ECO:0000256" key="1">
    <source>
        <dbReference type="ARBA" id="ARBA00001946"/>
    </source>
</evidence>
<gene>
    <name evidence="11" type="ORF">COS91_02600</name>
</gene>
<comment type="catalytic activity">
    <reaction evidence="9">
        <text>(6S)-5,6,7,8-tetrahydrofolyl-(gamma-L-Glu)(n) + L-glutamate + ATP = (6S)-5,6,7,8-tetrahydrofolyl-(gamma-L-Glu)(n+1) + ADP + phosphate + H(+)</text>
        <dbReference type="Rhea" id="RHEA:10580"/>
        <dbReference type="Rhea" id="RHEA-COMP:14738"/>
        <dbReference type="Rhea" id="RHEA-COMP:14740"/>
        <dbReference type="ChEBI" id="CHEBI:15378"/>
        <dbReference type="ChEBI" id="CHEBI:29985"/>
        <dbReference type="ChEBI" id="CHEBI:30616"/>
        <dbReference type="ChEBI" id="CHEBI:43474"/>
        <dbReference type="ChEBI" id="CHEBI:141005"/>
        <dbReference type="ChEBI" id="CHEBI:456216"/>
        <dbReference type="EC" id="6.3.2.17"/>
    </reaction>
</comment>
<keyword evidence="7" id="KW-0067">ATP-binding</keyword>
<dbReference type="GO" id="GO:0005737">
    <property type="term" value="C:cytoplasm"/>
    <property type="evidence" value="ECO:0007669"/>
    <property type="project" value="TreeGrafter"/>
</dbReference>
<dbReference type="NCBIfam" id="TIGR01499">
    <property type="entry name" value="folC"/>
    <property type="match status" value="1"/>
</dbReference>
<dbReference type="Pfam" id="PF08245">
    <property type="entry name" value="Mur_ligase_M"/>
    <property type="match status" value="1"/>
</dbReference>
<reference evidence="12" key="1">
    <citation type="submission" date="2017-09" db="EMBL/GenBank/DDBJ databases">
        <title>Depth-based differentiation of microbial function through sediment-hosted aquifers and enrichment of novel symbionts in the deep terrestrial subsurface.</title>
        <authorList>
            <person name="Probst A.J."/>
            <person name="Ladd B."/>
            <person name="Jarett J.K."/>
            <person name="Geller-Mcgrath D.E."/>
            <person name="Sieber C.M.K."/>
            <person name="Emerson J.B."/>
            <person name="Anantharaman K."/>
            <person name="Thomas B.C."/>
            <person name="Malmstrom R."/>
            <person name="Stieglmeier M."/>
            <person name="Klingl A."/>
            <person name="Woyke T."/>
            <person name="Ryan C.M."/>
            <person name="Banfield J.F."/>
        </authorList>
    </citation>
    <scope>NUCLEOTIDE SEQUENCE [LARGE SCALE GENOMIC DNA]</scope>
</reference>
<dbReference type="SUPFAM" id="SSF53623">
    <property type="entry name" value="MurD-like peptide ligases, catalytic domain"/>
    <property type="match status" value="1"/>
</dbReference>
<keyword evidence="6" id="KW-0547">Nucleotide-binding</keyword>
<dbReference type="EC" id="6.3.2.17" evidence="3"/>
<proteinExistence type="inferred from homology"/>
<comment type="cofactor">
    <cofactor evidence="1">
        <name>Mg(2+)</name>
        <dbReference type="ChEBI" id="CHEBI:18420"/>
    </cofactor>
</comment>
<evidence type="ECO:0000256" key="4">
    <source>
        <dbReference type="ARBA" id="ARBA00022598"/>
    </source>
</evidence>
<evidence type="ECO:0000259" key="10">
    <source>
        <dbReference type="Pfam" id="PF08245"/>
    </source>
</evidence>
<dbReference type="Gene3D" id="3.40.1190.10">
    <property type="entry name" value="Mur-like, catalytic domain"/>
    <property type="match status" value="1"/>
</dbReference>
<dbReference type="GO" id="GO:0004326">
    <property type="term" value="F:tetrahydrofolylpolyglutamate synthase activity"/>
    <property type="evidence" value="ECO:0007669"/>
    <property type="project" value="UniProtKB-EC"/>
</dbReference>
<evidence type="ECO:0000313" key="11">
    <source>
        <dbReference type="EMBL" id="PIU51785.1"/>
    </source>
</evidence>
<evidence type="ECO:0000256" key="9">
    <source>
        <dbReference type="ARBA" id="ARBA00047493"/>
    </source>
</evidence>
<dbReference type="EMBL" id="PEWN01000042">
    <property type="protein sequence ID" value="PIU51785.1"/>
    <property type="molecule type" value="Genomic_DNA"/>
</dbReference>
<dbReference type="PROSITE" id="PS01011">
    <property type="entry name" value="FOLYLPOLYGLU_SYNT_1"/>
    <property type="match status" value="1"/>
</dbReference>
<dbReference type="FunFam" id="3.40.1190.10:FF:000011">
    <property type="entry name" value="Folylpolyglutamate synthase/dihydrofolate synthase"/>
    <property type="match status" value="1"/>
</dbReference>
<dbReference type="PROSITE" id="PS01012">
    <property type="entry name" value="FOLYLPOLYGLU_SYNT_2"/>
    <property type="match status" value="1"/>
</dbReference>
<dbReference type="GO" id="GO:0046872">
    <property type="term" value="F:metal ion binding"/>
    <property type="evidence" value="ECO:0007669"/>
    <property type="project" value="UniProtKB-KW"/>
</dbReference>
<evidence type="ECO:0000256" key="8">
    <source>
        <dbReference type="ARBA" id="ARBA00022842"/>
    </source>
</evidence>